<name>A0AAW2TYB5_SESRA</name>
<reference evidence="1" key="2">
    <citation type="journal article" date="2024" name="Plant">
        <title>Genomic evolution and insights into agronomic trait innovations of Sesamum species.</title>
        <authorList>
            <person name="Miao H."/>
            <person name="Wang L."/>
            <person name="Qu L."/>
            <person name="Liu H."/>
            <person name="Sun Y."/>
            <person name="Le M."/>
            <person name="Wang Q."/>
            <person name="Wei S."/>
            <person name="Zheng Y."/>
            <person name="Lin W."/>
            <person name="Duan Y."/>
            <person name="Cao H."/>
            <person name="Xiong S."/>
            <person name="Wang X."/>
            <person name="Wei L."/>
            <person name="Li C."/>
            <person name="Ma Q."/>
            <person name="Ju M."/>
            <person name="Zhao R."/>
            <person name="Li G."/>
            <person name="Mu C."/>
            <person name="Tian Q."/>
            <person name="Mei H."/>
            <person name="Zhang T."/>
            <person name="Gao T."/>
            <person name="Zhang H."/>
        </authorList>
    </citation>
    <scope>NUCLEOTIDE SEQUENCE</scope>
    <source>
        <strain evidence="1">G02</strain>
    </source>
</reference>
<gene>
    <name evidence="1" type="ORF">Sradi_1888800</name>
</gene>
<comment type="caution">
    <text evidence="1">The sequence shown here is derived from an EMBL/GenBank/DDBJ whole genome shotgun (WGS) entry which is preliminary data.</text>
</comment>
<accession>A0AAW2TYB5</accession>
<dbReference type="AlphaFoldDB" id="A0AAW2TYB5"/>
<proteinExistence type="predicted"/>
<evidence type="ECO:0000313" key="1">
    <source>
        <dbReference type="EMBL" id="KAL0409544.1"/>
    </source>
</evidence>
<sequence length="343" mass="38224">MSWMNFCNKKKSCGSNEGRLSGLAKGIGILRSFMPGRVLGDDGAWCNSKERIQQTISTYFWELFKFSNPFEEALARVLGGMSMRVSVEMNEALTQLFSSEEGELRGVAISRQGPRVSQLLFADDTLIFCQATEEAGPDIEGLSGGFWLDGYGSAYRASVARIYLRRGLMADFLRHNKDVQRVHWLSWSKLCISKNEGGLGFRKLDAFNRAPLAKQLWRTIHNPTSLLSCLLKYKYYLSSDVLSAGAGSDNSYTWRSILSAPDLVVARSRWQVGSGCSIHTWTDRWLPRPMTFQVISAPNMLPSDAVVGDLLDEEGEWNETLVQIVFCSEDAVVILGITSNALS</sequence>
<dbReference type="EMBL" id="JACGWJ010000007">
    <property type="protein sequence ID" value="KAL0409544.1"/>
    <property type="molecule type" value="Genomic_DNA"/>
</dbReference>
<protein>
    <submittedName>
        <fullName evidence="1">Mitochondrial protein</fullName>
    </submittedName>
</protein>
<reference evidence="1" key="1">
    <citation type="submission" date="2020-06" db="EMBL/GenBank/DDBJ databases">
        <authorList>
            <person name="Li T."/>
            <person name="Hu X."/>
            <person name="Zhang T."/>
            <person name="Song X."/>
            <person name="Zhang H."/>
            <person name="Dai N."/>
            <person name="Sheng W."/>
            <person name="Hou X."/>
            <person name="Wei L."/>
        </authorList>
    </citation>
    <scope>NUCLEOTIDE SEQUENCE</scope>
    <source>
        <strain evidence="1">G02</strain>
        <tissue evidence="1">Leaf</tissue>
    </source>
</reference>
<organism evidence="1">
    <name type="scientific">Sesamum radiatum</name>
    <name type="common">Black benniseed</name>
    <dbReference type="NCBI Taxonomy" id="300843"/>
    <lineage>
        <taxon>Eukaryota</taxon>
        <taxon>Viridiplantae</taxon>
        <taxon>Streptophyta</taxon>
        <taxon>Embryophyta</taxon>
        <taxon>Tracheophyta</taxon>
        <taxon>Spermatophyta</taxon>
        <taxon>Magnoliopsida</taxon>
        <taxon>eudicotyledons</taxon>
        <taxon>Gunneridae</taxon>
        <taxon>Pentapetalae</taxon>
        <taxon>asterids</taxon>
        <taxon>lamiids</taxon>
        <taxon>Lamiales</taxon>
        <taxon>Pedaliaceae</taxon>
        <taxon>Sesamum</taxon>
    </lineage>
</organism>